<keyword evidence="5 9" id="KW-0812">Transmembrane</keyword>
<dbReference type="PANTHER" id="PTHR35851:SF1">
    <property type="entry name" value="CELL DIVISION PROTEIN FTSQ"/>
    <property type="match status" value="1"/>
</dbReference>
<dbReference type="GO" id="GO:0032153">
    <property type="term" value="C:cell division site"/>
    <property type="evidence" value="ECO:0007669"/>
    <property type="project" value="UniProtKB-UniRule"/>
</dbReference>
<comment type="function">
    <text evidence="9">Essential cell division protein.</text>
</comment>
<proteinExistence type="inferred from homology"/>
<evidence type="ECO:0000256" key="9">
    <source>
        <dbReference type="HAMAP-Rule" id="MF_00911"/>
    </source>
</evidence>
<dbReference type="GO" id="GO:0043093">
    <property type="term" value="P:FtsZ-dependent cytokinesis"/>
    <property type="evidence" value="ECO:0007669"/>
    <property type="project" value="UniProtKB-UniRule"/>
</dbReference>
<dbReference type="Proteomes" id="UP000284547">
    <property type="component" value="Unassembled WGS sequence"/>
</dbReference>
<accession>A0A411Z0Q7</accession>
<dbReference type="AlphaFoldDB" id="A0A411Z0Q7"/>
<dbReference type="InterPro" id="IPR005548">
    <property type="entry name" value="Cell_div_FtsQ/DivIB_C"/>
</dbReference>
<evidence type="ECO:0000256" key="6">
    <source>
        <dbReference type="ARBA" id="ARBA00022989"/>
    </source>
</evidence>
<evidence type="ECO:0000256" key="1">
    <source>
        <dbReference type="ARBA" id="ARBA00004370"/>
    </source>
</evidence>
<dbReference type="RefSeq" id="WP_118152993.1">
    <property type="nucleotide sequence ID" value="NZ_QWEY01000007.1"/>
</dbReference>
<dbReference type="InterPro" id="IPR045335">
    <property type="entry name" value="FtsQ_C_sf"/>
</dbReference>
<dbReference type="Pfam" id="PF03799">
    <property type="entry name" value="FtsQ_DivIB_C"/>
    <property type="match status" value="1"/>
</dbReference>
<reference evidence="11 12" key="1">
    <citation type="submission" date="2018-08" db="EMBL/GenBank/DDBJ databases">
        <title>Flavobacterium tibetense sp. nov., isolated from a wetland YonghuCo on Tibetan Plateau.</title>
        <authorList>
            <person name="Phurbu D."/>
            <person name="Lu H."/>
            <person name="Xing P."/>
        </authorList>
    </citation>
    <scope>NUCLEOTIDE SEQUENCE [LARGE SCALE GENOMIC DNA]</scope>
    <source>
        <strain evidence="11 12">DJC</strain>
    </source>
</reference>
<keyword evidence="7 9" id="KW-0472">Membrane</keyword>
<evidence type="ECO:0000313" key="12">
    <source>
        <dbReference type="Proteomes" id="UP000284547"/>
    </source>
</evidence>
<feature type="transmembrane region" description="Helical" evidence="9">
    <location>
        <begin position="40"/>
        <end position="62"/>
    </location>
</feature>
<evidence type="ECO:0000256" key="4">
    <source>
        <dbReference type="ARBA" id="ARBA00022618"/>
    </source>
</evidence>
<sequence>MQPLSAPRRQPPPLAAIPLRRDPAPSRWAYRMQRLWLTPLFRVMFRVGVPTFVLASVVGIILADEDRRDAIAGGVSEIRTQFQNRPEFMVGLVSVVGASPELADVVRAKLDLKLPKSSFEIDLAAARARIQELDAIARADLIVRSGGVLEVAITEREPALLWRTADGIEMLDATGHRVASLGARSDRPDLPVVAGDAADSATPEALALLAAAAPISPRVRGLVRVGERRWDVVLDRNQRILLPADKPIAAIERLIALHQAGDLLGRDILTVDLRTDHRPVLRLAPYALNQLRQSQGIDTSGSQL</sequence>
<protein>
    <recommendedName>
        <fullName evidence="9">Cell division protein FtsQ</fullName>
    </recommendedName>
</protein>
<evidence type="ECO:0000256" key="3">
    <source>
        <dbReference type="ARBA" id="ARBA00022519"/>
    </source>
</evidence>
<evidence type="ECO:0000256" key="2">
    <source>
        <dbReference type="ARBA" id="ARBA00022475"/>
    </source>
</evidence>
<dbReference type="InterPro" id="IPR034746">
    <property type="entry name" value="POTRA"/>
</dbReference>
<evidence type="ECO:0000313" key="11">
    <source>
        <dbReference type="EMBL" id="RGP36636.1"/>
    </source>
</evidence>
<dbReference type="HAMAP" id="MF_00911">
    <property type="entry name" value="FtsQ_subfam"/>
    <property type="match status" value="1"/>
</dbReference>
<keyword evidence="3 9" id="KW-0997">Cell inner membrane</keyword>
<evidence type="ECO:0000256" key="7">
    <source>
        <dbReference type="ARBA" id="ARBA00023136"/>
    </source>
</evidence>
<evidence type="ECO:0000256" key="5">
    <source>
        <dbReference type="ARBA" id="ARBA00022692"/>
    </source>
</evidence>
<dbReference type="PROSITE" id="PS51779">
    <property type="entry name" value="POTRA"/>
    <property type="match status" value="1"/>
</dbReference>
<dbReference type="PANTHER" id="PTHR35851">
    <property type="entry name" value="CELL DIVISION PROTEIN FTSQ"/>
    <property type="match status" value="1"/>
</dbReference>
<evidence type="ECO:0000256" key="8">
    <source>
        <dbReference type="ARBA" id="ARBA00023306"/>
    </source>
</evidence>
<comment type="similarity">
    <text evidence="9">Belongs to the FtsQ/DivIB family. FtsQ subfamily.</text>
</comment>
<keyword evidence="12" id="KW-1185">Reference proteome</keyword>
<dbReference type="OrthoDB" id="9783091at2"/>
<keyword evidence="6 9" id="KW-1133">Transmembrane helix</keyword>
<dbReference type="Gene3D" id="3.40.50.11690">
    <property type="entry name" value="Cell division protein FtsQ/DivIB"/>
    <property type="match status" value="1"/>
</dbReference>
<keyword evidence="8 9" id="KW-0131">Cell cycle</keyword>
<gene>
    <name evidence="9" type="primary">ftsQ</name>
    <name evidence="11" type="ORF">D1012_13285</name>
</gene>
<keyword evidence="2 9" id="KW-1003">Cell membrane</keyword>
<keyword evidence="4 9" id="KW-0132">Cell division</keyword>
<name>A0A411Z0Q7_9RHOB</name>
<comment type="subcellular location">
    <subcellularLocation>
        <location evidence="9">Cell inner membrane</location>
        <topology evidence="9">Single-pass type II membrane protein</topology>
    </subcellularLocation>
    <subcellularLocation>
        <location evidence="1">Membrane</location>
    </subcellularLocation>
    <text evidence="9">Localizes to the division septum.</text>
</comment>
<dbReference type="EMBL" id="QWEY01000007">
    <property type="protein sequence ID" value="RGP36636.1"/>
    <property type="molecule type" value="Genomic_DNA"/>
</dbReference>
<feature type="domain" description="POTRA" evidence="10">
    <location>
        <begin position="88"/>
        <end position="156"/>
    </location>
</feature>
<dbReference type="GO" id="GO:0090529">
    <property type="term" value="P:cell septum assembly"/>
    <property type="evidence" value="ECO:0007669"/>
    <property type="project" value="InterPro"/>
</dbReference>
<organism evidence="11 12">
    <name type="scientific">Pseudotabrizicola alkalilacus</name>
    <dbReference type="NCBI Taxonomy" id="2305252"/>
    <lineage>
        <taxon>Bacteria</taxon>
        <taxon>Pseudomonadati</taxon>
        <taxon>Pseudomonadota</taxon>
        <taxon>Alphaproteobacteria</taxon>
        <taxon>Rhodobacterales</taxon>
        <taxon>Paracoccaceae</taxon>
        <taxon>Pseudotabrizicola</taxon>
    </lineage>
</organism>
<evidence type="ECO:0000259" key="10">
    <source>
        <dbReference type="PROSITE" id="PS51779"/>
    </source>
</evidence>
<dbReference type="InterPro" id="IPR026579">
    <property type="entry name" value="FtsQ"/>
</dbReference>
<comment type="caution">
    <text evidence="11">The sequence shown here is derived from an EMBL/GenBank/DDBJ whole genome shotgun (WGS) entry which is preliminary data.</text>
</comment>
<dbReference type="GO" id="GO:0005886">
    <property type="term" value="C:plasma membrane"/>
    <property type="evidence" value="ECO:0007669"/>
    <property type="project" value="UniProtKB-SubCell"/>
</dbReference>